<evidence type="ECO:0008006" key="4">
    <source>
        <dbReference type="Google" id="ProtNLM"/>
    </source>
</evidence>
<evidence type="ECO:0000313" key="3">
    <source>
        <dbReference type="Proteomes" id="UP000318538"/>
    </source>
</evidence>
<feature type="region of interest" description="Disordered" evidence="1">
    <location>
        <begin position="136"/>
        <end position="163"/>
    </location>
</feature>
<reference evidence="2 3" key="1">
    <citation type="submission" date="2019-02" db="EMBL/GenBank/DDBJ databases">
        <title>Deep-cultivation of Planctomycetes and their phenomic and genomic characterization uncovers novel biology.</title>
        <authorList>
            <person name="Wiegand S."/>
            <person name="Jogler M."/>
            <person name="Boedeker C."/>
            <person name="Pinto D."/>
            <person name="Vollmers J."/>
            <person name="Rivas-Marin E."/>
            <person name="Kohn T."/>
            <person name="Peeters S.H."/>
            <person name="Heuer A."/>
            <person name="Rast P."/>
            <person name="Oberbeckmann S."/>
            <person name="Bunk B."/>
            <person name="Jeske O."/>
            <person name="Meyerdierks A."/>
            <person name="Storesund J.E."/>
            <person name="Kallscheuer N."/>
            <person name="Luecker S."/>
            <person name="Lage O.M."/>
            <person name="Pohl T."/>
            <person name="Merkel B.J."/>
            <person name="Hornburger P."/>
            <person name="Mueller R.-W."/>
            <person name="Bruemmer F."/>
            <person name="Labrenz M."/>
            <person name="Spormann A.M."/>
            <person name="Op den Camp H."/>
            <person name="Overmann J."/>
            <person name="Amann R."/>
            <person name="Jetten M.S.M."/>
            <person name="Mascher T."/>
            <person name="Medema M.H."/>
            <person name="Devos D.P."/>
            <person name="Kaster A.-K."/>
            <person name="Ovreas L."/>
            <person name="Rohde M."/>
            <person name="Galperin M.Y."/>
            <person name="Jogler C."/>
        </authorList>
    </citation>
    <scope>NUCLEOTIDE SEQUENCE [LARGE SCALE GENOMIC DNA]</scope>
    <source>
        <strain evidence="2 3">K22_7</strain>
    </source>
</reference>
<dbReference type="EMBL" id="CP036525">
    <property type="protein sequence ID" value="QDT02216.1"/>
    <property type="molecule type" value="Genomic_DNA"/>
</dbReference>
<evidence type="ECO:0000256" key="1">
    <source>
        <dbReference type="SAM" id="MobiDB-lite"/>
    </source>
</evidence>
<feature type="compositionally biased region" description="Low complexity" evidence="1">
    <location>
        <begin position="148"/>
        <end position="163"/>
    </location>
</feature>
<gene>
    <name evidence="2" type="ORF">K227x_05880</name>
</gene>
<dbReference type="Proteomes" id="UP000318538">
    <property type="component" value="Chromosome"/>
</dbReference>
<keyword evidence="3" id="KW-1185">Reference proteome</keyword>
<organism evidence="2 3">
    <name type="scientific">Rubripirellula lacrimiformis</name>
    <dbReference type="NCBI Taxonomy" id="1930273"/>
    <lineage>
        <taxon>Bacteria</taxon>
        <taxon>Pseudomonadati</taxon>
        <taxon>Planctomycetota</taxon>
        <taxon>Planctomycetia</taxon>
        <taxon>Pirellulales</taxon>
        <taxon>Pirellulaceae</taxon>
        <taxon>Rubripirellula</taxon>
    </lineage>
</organism>
<protein>
    <recommendedName>
        <fullName evidence="4">Helix-turn-helix type 11 domain-containing protein</fullName>
    </recommendedName>
</protein>
<sequence>MGLVRFAGLRWLQLGDRTLLLQGLNPMRHECATNNLSERDRKIRRNAARDAYNRRRQVAAELRLSKLAALLRNVNVGERGWQSRLAESLNVDRATIHRDLKKLPGVHRKAKEESAVLDFDRRTEFFWRLEESLYGSSDYETGGDAQRATNAEAAPSATAADGR</sequence>
<evidence type="ECO:0000313" key="2">
    <source>
        <dbReference type="EMBL" id="QDT02216.1"/>
    </source>
</evidence>
<dbReference type="AlphaFoldDB" id="A0A517N4Z9"/>
<name>A0A517N4Z9_9BACT</name>
<accession>A0A517N4Z9</accession>
<dbReference type="KEGG" id="rlc:K227x_05880"/>
<proteinExistence type="predicted"/>